<dbReference type="CDD" id="cd03057">
    <property type="entry name" value="GST_N_Beta"/>
    <property type="match status" value="1"/>
</dbReference>
<sequence length="239" mass="26098">MIARPGGLPPDLFRLVNRCDFFSSAVRSAGGTMMLKLYYAPGTCSLASHIALEETGAAYEAQRIDFSKAEQTKPEYLAVNPKGRVPALVTDRGTLTETPAILTYIAQSFPEAGLAPLDDPFEFARLQSFLSYLCSTVHVAHAHARRGARWADDSAAQEAMKAKVPQNMADCFSLIESLMFTGPFVMGETYTIADPYLFTIAGWLEGDGVDPSQFPRVLDHRNQMAERPAVAKVLTALES</sequence>
<reference evidence="3 4" key="1">
    <citation type="submission" date="2017-08" db="EMBL/GenBank/DDBJ databases">
        <title>Multipartite genome sequences of Sinorhizobium species nodulating soybeans.</title>
        <authorList>
            <person name="Tian C.F."/>
        </authorList>
    </citation>
    <scope>NUCLEOTIDE SEQUENCE [LARGE SCALE GENOMIC DNA]</scope>
    <source>
        <strain evidence="3 4">CCBAU 05684</strain>
    </source>
</reference>
<dbReference type="PANTHER" id="PTHR44051">
    <property type="entry name" value="GLUTATHIONE S-TRANSFERASE-RELATED"/>
    <property type="match status" value="1"/>
</dbReference>
<keyword evidence="4" id="KW-1185">Reference proteome</keyword>
<dbReference type="InterPro" id="IPR040079">
    <property type="entry name" value="Glutathione_S-Trfase"/>
</dbReference>
<dbReference type="Pfam" id="PF14497">
    <property type="entry name" value="GST_C_3"/>
    <property type="match status" value="1"/>
</dbReference>
<dbReference type="SFLD" id="SFLDS00019">
    <property type="entry name" value="Glutathione_Transferase_(cytos"/>
    <property type="match status" value="1"/>
</dbReference>
<dbReference type="SUPFAM" id="SSF47616">
    <property type="entry name" value="GST C-terminal domain-like"/>
    <property type="match status" value="1"/>
</dbReference>
<dbReference type="KEGG" id="esj:SJ05684_c05790"/>
<dbReference type="SUPFAM" id="SSF52833">
    <property type="entry name" value="Thioredoxin-like"/>
    <property type="match status" value="1"/>
</dbReference>
<accession>A0A249P7Y4</accession>
<dbReference type="CDD" id="cd03188">
    <property type="entry name" value="GST_C_Beta"/>
    <property type="match status" value="1"/>
</dbReference>
<dbReference type="InterPro" id="IPR004046">
    <property type="entry name" value="GST_C"/>
</dbReference>
<dbReference type="PANTHER" id="PTHR44051:SF8">
    <property type="entry name" value="GLUTATHIONE S-TRANSFERASE GSTA"/>
    <property type="match status" value="1"/>
</dbReference>
<dbReference type="Pfam" id="PF02798">
    <property type="entry name" value="GST_N"/>
    <property type="match status" value="1"/>
</dbReference>
<dbReference type="InterPro" id="IPR010987">
    <property type="entry name" value="Glutathione-S-Trfase_C-like"/>
</dbReference>
<organism evidence="3 4">
    <name type="scientific">Sinorhizobium sojae CCBAU 05684</name>
    <dbReference type="NCBI Taxonomy" id="716928"/>
    <lineage>
        <taxon>Bacteria</taxon>
        <taxon>Pseudomonadati</taxon>
        <taxon>Pseudomonadota</taxon>
        <taxon>Alphaproteobacteria</taxon>
        <taxon>Hyphomicrobiales</taxon>
        <taxon>Rhizobiaceae</taxon>
        <taxon>Sinorhizobium/Ensifer group</taxon>
        <taxon>Sinorhizobium</taxon>
    </lineage>
</organism>
<evidence type="ECO:0000313" key="3">
    <source>
        <dbReference type="EMBL" id="ASY62043.1"/>
    </source>
</evidence>
<evidence type="ECO:0000259" key="2">
    <source>
        <dbReference type="PROSITE" id="PS50405"/>
    </source>
</evidence>
<dbReference type="Gene3D" id="3.40.30.10">
    <property type="entry name" value="Glutaredoxin"/>
    <property type="match status" value="1"/>
</dbReference>
<evidence type="ECO:0000259" key="1">
    <source>
        <dbReference type="PROSITE" id="PS50404"/>
    </source>
</evidence>
<proteinExistence type="predicted"/>
<dbReference type="STRING" id="716928.GCA_000261485_00979"/>
<evidence type="ECO:0000313" key="4">
    <source>
        <dbReference type="Proteomes" id="UP000217211"/>
    </source>
</evidence>
<name>A0A249P7Y4_9HYPH</name>
<feature type="domain" description="GST N-terminal" evidence="1">
    <location>
        <begin position="32"/>
        <end position="113"/>
    </location>
</feature>
<dbReference type="SFLD" id="SFLDG00358">
    <property type="entry name" value="Main_(cytGST)"/>
    <property type="match status" value="1"/>
</dbReference>
<dbReference type="SFLD" id="SFLDG01150">
    <property type="entry name" value="Main.1:_Beta-like"/>
    <property type="match status" value="1"/>
</dbReference>
<keyword evidence="3" id="KW-0808">Transferase</keyword>
<dbReference type="Gene3D" id="1.20.1050.10">
    <property type="match status" value="1"/>
</dbReference>
<dbReference type="PROSITE" id="PS50405">
    <property type="entry name" value="GST_CTER"/>
    <property type="match status" value="1"/>
</dbReference>
<dbReference type="InterPro" id="IPR036282">
    <property type="entry name" value="Glutathione-S-Trfase_C_sf"/>
</dbReference>
<dbReference type="GO" id="GO:0016740">
    <property type="term" value="F:transferase activity"/>
    <property type="evidence" value="ECO:0007669"/>
    <property type="project" value="UniProtKB-KW"/>
</dbReference>
<protein>
    <submittedName>
        <fullName evidence="3">Glutathione S-transferase</fullName>
    </submittedName>
</protein>
<dbReference type="InterPro" id="IPR004045">
    <property type="entry name" value="Glutathione_S-Trfase_N"/>
</dbReference>
<dbReference type="EMBL" id="CP023067">
    <property type="protein sequence ID" value="ASY62043.1"/>
    <property type="molecule type" value="Genomic_DNA"/>
</dbReference>
<feature type="domain" description="GST C-terminal" evidence="2">
    <location>
        <begin position="119"/>
        <end position="239"/>
    </location>
</feature>
<dbReference type="Proteomes" id="UP000217211">
    <property type="component" value="Chromosome"/>
</dbReference>
<dbReference type="PROSITE" id="PS50404">
    <property type="entry name" value="GST_NTER"/>
    <property type="match status" value="1"/>
</dbReference>
<dbReference type="AlphaFoldDB" id="A0A249P7Y4"/>
<dbReference type="eggNOG" id="COG0625">
    <property type="taxonomic scope" value="Bacteria"/>
</dbReference>
<gene>
    <name evidence="3" type="ORF">SJ05684_c05790</name>
</gene>
<dbReference type="InterPro" id="IPR036249">
    <property type="entry name" value="Thioredoxin-like_sf"/>
</dbReference>